<name>A0ACC3CH35_PYRYE</name>
<keyword evidence="2" id="KW-1185">Reference proteome</keyword>
<comment type="caution">
    <text evidence="1">The sequence shown here is derived from an EMBL/GenBank/DDBJ whole genome shotgun (WGS) entry which is preliminary data.</text>
</comment>
<protein>
    <submittedName>
        <fullName evidence="1">Uncharacterized protein</fullName>
    </submittedName>
</protein>
<reference evidence="1" key="1">
    <citation type="submission" date="2019-11" db="EMBL/GenBank/DDBJ databases">
        <title>Nori genome reveals adaptations in red seaweeds to the harsh intertidal environment.</title>
        <authorList>
            <person name="Wang D."/>
            <person name="Mao Y."/>
        </authorList>
    </citation>
    <scope>NUCLEOTIDE SEQUENCE</scope>
    <source>
        <tissue evidence="1">Gametophyte</tissue>
    </source>
</reference>
<dbReference type="Proteomes" id="UP000798662">
    <property type="component" value="Chromosome 3"/>
</dbReference>
<gene>
    <name evidence="1" type="ORF">I4F81_011988</name>
</gene>
<sequence length="763" mass="77292">MAVDLLSMALSPTASASGGAPRSWAAIAAASSASAAAAASAATSSPSAPQASSAAARSPSFPLRNSPPVSLPPSSAWSTGRPLVVADEAAAAAAEAVLFGGRTAAAAVRAQLAALRVSRGALMAAAAEPWLPRGLVNVGNACFTNVVLQALMACGPFRIFLRALDTPEVVLPPTTAPLLSRFVRLAAEMNNAGKLKANAFGAPRRGGPSTSDSSAAGGVAYRPSGRYLSADDDDDDDEEETQTHTDAPRATEPTTAAPKTSNGAVPGSKVGLPTSVSVTTSASSTDRTAKNVTKVSDGSVTKARTSTRSPSPASLPPPPSGWASNGGQGGPADGGVALGAPAVKRGAKGKPTDGGPAPPKGASAHSARRVIPCEPLLPDYLYDALPATGPSSGTDGGGVSGARGQLGSRIRDEGAAVRDLMARGSQEDAQEFLTHVLNALHEELVALIATPRAVFEREAAGTAGGGSLTKVASGVESSGSDVGWSEVGRGGRTAVVVRSAGEFAQSVVTSIFGGTLRSELIRRDGASSVTREPFLCLQLDVDRGGLVRGLRDALRLYFEPEALEGFTSESTRQAVEARKHVTLDRLPQVLILHLKRFAHNAATGALTKIARAIEFPETLYVEPGLLSSISVAPATDHRAYALTGVVTHVGRETAGGHYIVDVRRSAAAEVHAGVVASSPLAPPTAGISAGTSPATAAAPRGAPPSGVGAGDGVLPPRPPADAWATCDDNVVTDVQPAAVLRRQAYLLFYTRKSQLLPPPIVGG</sequence>
<organism evidence="1 2">
    <name type="scientific">Pyropia yezoensis</name>
    <name type="common">Susabi-nori</name>
    <name type="synonym">Porphyra yezoensis</name>
    <dbReference type="NCBI Taxonomy" id="2788"/>
    <lineage>
        <taxon>Eukaryota</taxon>
        <taxon>Rhodophyta</taxon>
        <taxon>Bangiophyceae</taxon>
        <taxon>Bangiales</taxon>
        <taxon>Bangiaceae</taxon>
        <taxon>Pyropia</taxon>
    </lineage>
</organism>
<evidence type="ECO:0000313" key="1">
    <source>
        <dbReference type="EMBL" id="KAK1869512.1"/>
    </source>
</evidence>
<dbReference type="EMBL" id="CM020620">
    <property type="protein sequence ID" value="KAK1869512.1"/>
    <property type="molecule type" value="Genomic_DNA"/>
</dbReference>
<accession>A0ACC3CH35</accession>
<evidence type="ECO:0000313" key="2">
    <source>
        <dbReference type="Proteomes" id="UP000798662"/>
    </source>
</evidence>
<proteinExistence type="predicted"/>